<feature type="domain" description="Histidine kinase/HSP90-like ATPase" evidence="10">
    <location>
        <begin position="275"/>
        <end position="365"/>
    </location>
</feature>
<evidence type="ECO:0000313" key="13">
    <source>
        <dbReference type="Proteomes" id="UP000198688"/>
    </source>
</evidence>
<keyword evidence="3" id="KW-0597">Phosphoprotein</keyword>
<evidence type="ECO:0000256" key="4">
    <source>
        <dbReference type="ARBA" id="ARBA00022679"/>
    </source>
</evidence>
<dbReference type="GO" id="GO:0005524">
    <property type="term" value="F:ATP binding"/>
    <property type="evidence" value="ECO:0007669"/>
    <property type="project" value="UniProtKB-KW"/>
</dbReference>
<keyword evidence="8" id="KW-0902">Two-component regulatory system</keyword>
<dbReference type="STRING" id="113562.SAMN04489716_8424"/>
<evidence type="ECO:0000259" key="10">
    <source>
        <dbReference type="Pfam" id="PF02518"/>
    </source>
</evidence>
<proteinExistence type="predicted"/>
<evidence type="ECO:0000313" key="12">
    <source>
        <dbReference type="EMBL" id="SDT78564.1"/>
    </source>
</evidence>
<name>A0A1H2D7J3_9ACTN</name>
<evidence type="ECO:0000256" key="3">
    <source>
        <dbReference type="ARBA" id="ARBA00022553"/>
    </source>
</evidence>
<gene>
    <name evidence="12" type="ORF">SAMN04489716_8424</name>
</gene>
<keyword evidence="7" id="KW-0067">ATP-binding</keyword>
<evidence type="ECO:0000256" key="2">
    <source>
        <dbReference type="ARBA" id="ARBA00012438"/>
    </source>
</evidence>
<feature type="transmembrane region" description="Helical" evidence="9">
    <location>
        <begin position="44"/>
        <end position="63"/>
    </location>
</feature>
<keyword evidence="13" id="KW-1185">Reference proteome</keyword>
<dbReference type="EMBL" id="LT629758">
    <property type="protein sequence ID" value="SDT78564.1"/>
    <property type="molecule type" value="Genomic_DNA"/>
</dbReference>
<sequence length="398" mass="41954">MFPETDPEGGHVRKRLVDTAVAAGVAGVLALIASAELDGHGSGWAYLAAVALGALMLGRRRWARTVLVCTVLGLFTWYAAGLPPIGVAVPVAAALYSAAEAGHRRSACAGAFVALGVSVGFRLREGQDFGYVVLYDGTAHLALMGAAIALGELVRARRRIAALTGRQIEWETERRVHEHNRELSRELHDSIGHALTVAAIQANVARQEAHRSPAATVAALDHVGRALTEALADLRGTVRNLRTVQGPSIEDVEELLKTARAAGFEVHAGLEAVRDPSVAYRLIREAVTNVLRHSAGRRLEIEMRSSGGELLIRVEDDGSPTGPHSASAGVGGTGLAGLRERITVLGGRFDAGPGGLGWRVSAALPTDEPPRPVSRPAPRTDVVTRGVRIAPHEWGTGS</sequence>
<dbReference type="Gene3D" id="3.30.565.10">
    <property type="entry name" value="Histidine kinase-like ATPase, C-terminal domain"/>
    <property type="match status" value="1"/>
</dbReference>
<dbReference type="Gene3D" id="1.20.5.1930">
    <property type="match status" value="1"/>
</dbReference>
<dbReference type="PANTHER" id="PTHR24421">
    <property type="entry name" value="NITRATE/NITRITE SENSOR PROTEIN NARX-RELATED"/>
    <property type="match status" value="1"/>
</dbReference>
<comment type="catalytic activity">
    <reaction evidence="1">
        <text>ATP + protein L-histidine = ADP + protein N-phospho-L-histidine.</text>
        <dbReference type="EC" id="2.7.13.3"/>
    </reaction>
</comment>
<keyword evidence="9" id="KW-1133">Transmembrane helix</keyword>
<dbReference type="InterPro" id="IPR050482">
    <property type="entry name" value="Sensor_HK_TwoCompSys"/>
</dbReference>
<feature type="domain" description="Signal transduction histidine kinase subgroup 3 dimerisation and phosphoacceptor" evidence="11">
    <location>
        <begin position="182"/>
        <end position="244"/>
    </location>
</feature>
<feature type="transmembrane region" description="Helical" evidence="9">
    <location>
        <begin position="20"/>
        <end position="37"/>
    </location>
</feature>
<keyword evidence="5" id="KW-0547">Nucleotide-binding</keyword>
<evidence type="ECO:0000256" key="5">
    <source>
        <dbReference type="ARBA" id="ARBA00022741"/>
    </source>
</evidence>
<dbReference type="PANTHER" id="PTHR24421:SF10">
    <property type="entry name" value="NITRATE_NITRITE SENSOR PROTEIN NARQ"/>
    <property type="match status" value="1"/>
</dbReference>
<evidence type="ECO:0000256" key="8">
    <source>
        <dbReference type="ARBA" id="ARBA00023012"/>
    </source>
</evidence>
<dbReference type="GO" id="GO:0016020">
    <property type="term" value="C:membrane"/>
    <property type="evidence" value="ECO:0007669"/>
    <property type="project" value="InterPro"/>
</dbReference>
<keyword evidence="4" id="KW-0808">Transferase</keyword>
<dbReference type="CDD" id="cd16917">
    <property type="entry name" value="HATPase_UhpB-NarQ-NarX-like"/>
    <property type="match status" value="1"/>
</dbReference>
<dbReference type="InterPro" id="IPR011712">
    <property type="entry name" value="Sig_transdc_His_kin_sub3_dim/P"/>
</dbReference>
<evidence type="ECO:0000256" key="9">
    <source>
        <dbReference type="SAM" id="Phobius"/>
    </source>
</evidence>
<evidence type="ECO:0000256" key="6">
    <source>
        <dbReference type="ARBA" id="ARBA00022777"/>
    </source>
</evidence>
<keyword evidence="9" id="KW-0472">Membrane</keyword>
<dbReference type="Pfam" id="PF07730">
    <property type="entry name" value="HisKA_3"/>
    <property type="match status" value="1"/>
</dbReference>
<organism evidence="12 13">
    <name type="scientific">Actinoplanes derwentensis</name>
    <dbReference type="NCBI Taxonomy" id="113562"/>
    <lineage>
        <taxon>Bacteria</taxon>
        <taxon>Bacillati</taxon>
        <taxon>Actinomycetota</taxon>
        <taxon>Actinomycetes</taxon>
        <taxon>Micromonosporales</taxon>
        <taxon>Micromonosporaceae</taxon>
        <taxon>Actinoplanes</taxon>
    </lineage>
</organism>
<dbReference type="EC" id="2.7.13.3" evidence="2"/>
<keyword evidence="6 12" id="KW-0418">Kinase</keyword>
<evidence type="ECO:0000259" key="11">
    <source>
        <dbReference type="Pfam" id="PF07730"/>
    </source>
</evidence>
<keyword evidence="9" id="KW-0812">Transmembrane</keyword>
<dbReference type="InterPro" id="IPR003594">
    <property type="entry name" value="HATPase_dom"/>
</dbReference>
<dbReference type="GO" id="GO:0000155">
    <property type="term" value="F:phosphorelay sensor kinase activity"/>
    <property type="evidence" value="ECO:0007669"/>
    <property type="project" value="InterPro"/>
</dbReference>
<protein>
    <recommendedName>
        <fullName evidence="2">histidine kinase</fullName>
        <ecNumber evidence="2">2.7.13.3</ecNumber>
    </recommendedName>
</protein>
<evidence type="ECO:0000256" key="1">
    <source>
        <dbReference type="ARBA" id="ARBA00000085"/>
    </source>
</evidence>
<accession>A0A1H2D7J3</accession>
<feature type="transmembrane region" description="Helical" evidence="9">
    <location>
        <begin position="75"/>
        <end position="99"/>
    </location>
</feature>
<dbReference type="Proteomes" id="UP000198688">
    <property type="component" value="Chromosome I"/>
</dbReference>
<reference evidence="12 13" key="1">
    <citation type="submission" date="2016-10" db="EMBL/GenBank/DDBJ databases">
        <authorList>
            <person name="de Groot N.N."/>
        </authorList>
    </citation>
    <scope>NUCLEOTIDE SEQUENCE [LARGE SCALE GENOMIC DNA]</scope>
    <source>
        <strain evidence="12 13">DSM 43941</strain>
    </source>
</reference>
<evidence type="ECO:0000256" key="7">
    <source>
        <dbReference type="ARBA" id="ARBA00022840"/>
    </source>
</evidence>
<dbReference type="GO" id="GO:0046983">
    <property type="term" value="F:protein dimerization activity"/>
    <property type="evidence" value="ECO:0007669"/>
    <property type="project" value="InterPro"/>
</dbReference>
<dbReference type="InterPro" id="IPR036890">
    <property type="entry name" value="HATPase_C_sf"/>
</dbReference>
<feature type="transmembrane region" description="Helical" evidence="9">
    <location>
        <begin position="129"/>
        <end position="150"/>
    </location>
</feature>
<dbReference type="SUPFAM" id="SSF55874">
    <property type="entry name" value="ATPase domain of HSP90 chaperone/DNA topoisomerase II/histidine kinase"/>
    <property type="match status" value="1"/>
</dbReference>
<dbReference type="AlphaFoldDB" id="A0A1H2D7J3"/>
<dbReference type="Pfam" id="PF02518">
    <property type="entry name" value="HATPase_c"/>
    <property type="match status" value="1"/>
</dbReference>